<dbReference type="PIRSF" id="PIRSF015596">
    <property type="entry name" value="5_alpha-SR2"/>
    <property type="match status" value="1"/>
</dbReference>
<feature type="transmembrane region" description="Helical" evidence="13">
    <location>
        <begin position="80"/>
        <end position="100"/>
    </location>
</feature>
<comment type="pathway">
    <text evidence="2">Hormone biosynthesis.</text>
</comment>
<evidence type="ECO:0000256" key="10">
    <source>
        <dbReference type="ARBA" id="ARBA00048164"/>
    </source>
</evidence>
<evidence type="ECO:0000256" key="6">
    <source>
        <dbReference type="ARBA" id="ARBA00022989"/>
    </source>
</evidence>
<keyword evidence="5 13" id="KW-0812">Transmembrane</keyword>
<evidence type="ECO:0000259" key="14">
    <source>
        <dbReference type="Pfam" id="PF02544"/>
    </source>
</evidence>
<dbReference type="Pfam" id="PF02544">
    <property type="entry name" value="Steroid_dh"/>
    <property type="match status" value="1"/>
</dbReference>
<comment type="pathway">
    <text evidence="11">Steroid biosynthesis.</text>
</comment>
<keyword evidence="7" id="KW-0560">Oxidoreductase</keyword>
<dbReference type="FunFam" id="1.20.120.1630:FF:000002">
    <property type="entry name" value="Steroid 5 alpha-reductase 1"/>
    <property type="match status" value="1"/>
</dbReference>
<proteinExistence type="inferred from homology"/>
<dbReference type="PROSITE" id="PS50244">
    <property type="entry name" value="S5A_REDUCTASE"/>
    <property type="match status" value="1"/>
</dbReference>
<dbReference type="GO" id="GO:0016491">
    <property type="term" value="F:oxidoreductase activity"/>
    <property type="evidence" value="ECO:0000318"/>
    <property type="project" value="GO_Central"/>
</dbReference>
<protein>
    <recommendedName>
        <fullName evidence="12 13">Steroid 5-alpha-reductase DET2</fullName>
        <ecNumber evidence="4 13">1.3.1.22</ecNumber>
    </recommendedName>
</protein>
<dbReference type="InterPro" id="IPR039357">
    <property type="entry name" value="SRD5A/TECR"/>
</dbReference>
<feature type="transmembrane region" description="Helical" evidence="13">
    <location>
        <begin position="213"/>
        <end position="237"/>
    </location>
</feature>
<dbReference type="eggNOG" id="KOG1638">
    <property type="taxonomic scope" value="Eukaryota"/>
</dbReference>
<evidence type="ECO:0000256" key="13">
    <source>
        <dbReference type="PIRNR" id="PIRNR015596"/>
    </source>
</evidence>
<dbReference type="STRING" id="71139.A0A059CH48"/>
<dbReference type="PANTHER" id="PTHR10556:SF43">
    <property type="entry name" value="STEROID 5-ALPHA-REDUCTASE DET2"/>
    <property type="match status" value="1"/>
</dbReference>
<reference evidence="15" key="1">
    <citation type="submission" date="2013-07" db="EMBL/GenBank/DDBJ databases">
        <title>The genome of Eucalyptus grandis.</title>
        <authorList>
            <person name="Schmutz J."/>
            <person name="Hayes R."/>
            <person name="Myburg A."/>
            <person name="Tuskan G."/>
            <person name="Grattapaglia D."/>
            <person name="Rokhsar D.S."/>
        </authorList>
    </citation>
    <scope>NUCLEOTIDE SEQUENCE</scope>
    <source>
        <tissue evidence="15">Leaf extractions</tissue>
    </source>
</reference>
<dbReference type="PANTHER" id="PTHR10556">
    <property type="entry name" value="3-OXO-5-ALPHA-STEROID 4-DEHYDROGENASE"/>
    <property type="match status" value="1"/>
</dbReference>
<dbReference type="UniPathway" id="UPA00381"/>
<comment type="function">
    <text evidence="13">Involved in a reduction step in the biosynthesis of the plant steroid, brassinolide.</text>
</comment>
<evidence type="ECO:0000256" key="11">
    <source>
        <dbReference type="ARBA" id="ARBA00060577"/>
    </source>
</evidence>
<evidence type="ECO:0000313" key="15">
    <source>
        <dbReference type="EMBL" id="KCW77783.1"/>
    </source>
</evidence>
<dbReference type="Gramene" id="KCW77785">
    <property type="protein sequence ID" value="KCW77785"/>
    <property type="gene ID" value="EUGRSUZ_D02079"/>
</dbReference>
<dbReference type="KEGG" id="egr:104441915"/>
<evidence type="ECO:0000256" key="8">
    <source>
        <dbReference type="ARBA" id="ARBA00023136"/>
    </source>
</evidence>
<comment type="catalytic activity">
    <reaction evidence="10 13">
        <text>a 3-oxo-5alpha-steroid + NADP(+) = a 3-oxo-Delta(4)-steroid + NADPH + H(+)</text>
        <dbReference type="Rhea" id="RHEA:54384"/>
        <dbReference type="ChEBI" id="CHEBI:13601"/>
        <dbReference type="ChEBI" id="CHEBI:15378"/>
        <dbReference type="ChEBI" id="CHEBI:47909"/>
        <dbReference type="ChEBI" id="CHEBI:57783"/>
        <dbReference type="ChEBI" id="CHEBI:58349"/>
        <dbReference type="EC" id="1.3.1.22"/>
    </reaction>
</comment>
<dbReference type="FunCoup" id="A0A059CH48">
    <property type="interactions" value="548"/>
</dbReference>
<dbReference type="EC" id="1.3.1.22" evidence="4 13"/>
<evidence type="ECO:0000256" key="9">
    <source>
        <dbReference type="ARBA" id="ARBA00037910"/>
    </source>
</evidence>
<sequence length="267" mass="30668">MLTISDEKLFHNCLLALYLIGPPTFISLRYIQAPYGKHHRSGWGPTISPALAWFLMESPTLWLTLLIFPFGKNSSNARSLILISPFLFHYFHRTIIYPLRIRSSGGQRSTQPNAANRFPVTVAFMAFGFNLLNAYVQARWVSNYESDGAAGGWWFWGRFLVGLVIFVSGMYMNMSSDMVLVGLKREGKGYRVPRGGLFEFVSCPNYFGEIVEWLGWAVMTWSWAGFGFFLYTCANLVPRARANHRWYLDKFGEEYPKSRKAVIPFLY</sequence>
<organism evidence="15">
    <name type="scientific">Eucalyptus grandis</name>
    <name type="common">Flooded gum</name>
    <dbReference type="NCBI Taxonomy" id="71139"/>
    <lineage>
        <taxon>Eukaryota</taxon>
        <taxon>Viridiplantae</taxon>
        <taxon>Streptophyta</taxon>
        <taxon>Embryophyta</taxon>
        <taxon>Tracheophyta</taxon>
        <taxon>Spermatophyta</taxon>
        <taxon>Magnoliopsida</taxon>
        <taxon>eudicotyledons</taxon>
        <taxon>Gunneridae</taxon>
        <taxon>Pentapetalae</taxon>
        <taxon>rosids</taxon>
        <taxon>malvids</taxon>
        <taxon>Myrtales</taxon>
        <taxon>Myrtaceae</taxon>
        <taxon>Myrtoideae</taxon>
        <taxon>Eucalypteae</taxon>
        <taxon>Eucalyptus</taxon>
    </lineage>
</organism>
<evidence type="ECO:0000256" key="3">
    <source>
        <dbReference type="ARBA" id="ARBA00007742"/>
    </source>
</evidence>
<feature type="transmembrane region" description="Helical" evidence="13">
    <location>
        <begin position="12"/>
        <end position="31"/>
    </location>
</feature>
<comment type="pathway">
    <text evidence="9 13">Plant hormone biosynthesis; brassinosteroid biosynthesis.</text>
</comment>
<keyword evidence="13" id="KW-0752">Steroid biosynthesis</keyword>
<dbReference type="EMBL" id="KK198756">
    <property type="protein sequence ID" value="KCW77784.1"/>
    <property type="molecule type" value="Genomic_DNA"/>
</dbReference>
<dbReference type="Gramene" id="KCW77783">
    <property type="protein sequence ID" value="KCW77783"/>
    <property type="gene ID" value="EUGRSUZ_D02079"/>
</dbReference>
<keyword evidence="13" id="KW-0443">Lipid metabolism</keyword>
<evidence type="ECO:0000256" key="5">
    <source>
        <dbReference type="ARBA" id="ARBA00022692"/>
    </source>
</evidence>
<dbReference type="EMBL" id="KK198756">
    <property type="protein sequence ID" value="KCW77786.1"/>
    <property type="molecule type" value="Genomic_DNA"/>
</dbReference>
<keyword evidence="8 13" id="KW-0472">Membrane</keyword>
<feature type="transmembrane region" description="Helical" evidence="13">
    <location>
        <begin position="51"/>
        <end position="68"/>
    </location>
</feature>
<dbReference type="GO" id="GO:0016132">
    <property type="term" value="P:brassinosteroid biosynthetic process"/>
    <property type="evidence" value="ECO:0000318"/>
    <property type="project" value="GO_Central"/>
</dbReference>
<accession>A0A059CH48</accession>
<evidence type="ECO:0000256" key="7">
    <source>
        <dbReference type="ARBA" id="ARBA00023002"/>
    </source>
</evidence>
<gene>
    <name evidence="15" type="ORF">EUGRSUZ_D02079</name>
</gene>
<dbReference type="GO" id="GO:0047751">
    <property type="term" value="F:3-oxo-5-alpha-steroid 4-dehydrogenase (NADP+) activity"/>
    <property type="evidence" value="ECO:0007669"/>
    <property type="project" value="UniProtKB-EC"/>
</dbReference>
<dbReference type="GO" id="GO:0016020">
    <property type="term" value="C:membrane"/>
    <property type="evidence" value="ECO:0007669"/>
    <property type="project" value="UniProtKB-SubCell"/>
</dbReference>
<dbReference type="InterPro" id="IPR016636">
    <property type="entry name" value="3-oxo-5-alpha-steroid_4-DH"/>
</dbReference>
<dbReference type="AlphaFoldDB" id="A0A059CH48"/>
<dbReference type="OrthoDB" id="5788137at2759"/>
<comment type="subcellular location">
    <subcellularLocation>
        <location evidence="1">Membrane</location>
        <topology evidence="1">Multi-pass membrane protein</topology>
    </subcellularLocation>
</comment>
<dbReference type="Gene3D" id="1.20.120.1630">
    <property type="match status" value="1"/>
</dbReference>
<evidence type="ECO:0000256" key="12">
    <source>
        <dbReference type="ARBA" id="ARBA00068774"/>
    </source>
</evidence>
<name>A0A059CH48_EUCGR</name>
<keyword evidence="6 13" id="KW-1133">Transmembrane helix</keyword>
<dbReference type="EMBL" id="KK198756">
    <property type="protein sequence ID" value="KCW77783.1"/>
    <property type="molecule type" value="Genomic_DNA"/>
</dbReference>
<dbReference type="InterPro" id="IPR001104">
    <property type="entry name" value="3-oxo-5_a-steroid_4-DH_C"/>
</dbReference>
<dbReference type="Gramene" id="KCW77784">
    <property type="protein sequence ID" value="KCW77784"/>
    <property type="gene ID" value="EUGRSUZ_D02079"/>
</dbReference>
<keyword evidence="13" id="KW-1069">Brassinosteroid biosynthesis</keyword>
<feature type="domain" description="3-oxo-5-alpha-steroid 4-dehydrogenase C-terminal" evidence="14">
    <location>
        <begin position="117"/>
        <end position="267"/>
    </location>
</feature>
<dbReference type="EMBL" id="KK198756">
    <property type="protein sequence ID" value="KCW77785.1"/>
    <property type="molecule type" value="Genomic_DNA"/>
</dbReference>
<dbReference type="OMA" id="PHYALEW"/>
<evidence type="ECO:0000256" key="2">
    <source>
        <dbReference type="ARBA" id="ARBA00004972"/>
    </source>
</evidence>
<evidence type="ECO:0000256" key="1">
    <source>
        <dbReference type="ARBA" id="ARBA00004141"/>
    </source>
</evidence>
<dbReference type="Gramene" id="KCW77786">
    <property type="protein sequence ID" value="KCW77786"/>
    <property type="gene ID" value="EUGRSUZ_D02079"/>
</dbReference>
<feature type="transmembrane region" description="Helical" evidence="13">
    <location>
        <begin position="120"/>
        <end position="141"/>
    </location>
</feature>
<keyword evidence="13" id="KW-0444">Lipid biosynthesis</keyword>
<evidence type="ECO:0000256" key="4">
    <source>
        <dbReference type="ARBA" id="ARBA00012049"/>
    </source>
</evidence>
<feature type="transmembrane region" description="Helical" evidence="13">
    <location>
        <begin position="153"/>
        <end position="172"/>
    </location>
</feature>
<comment type="similarity">
    <text evidence="3 13">Belongs to the steroid 5-alpha reductase family.</text>
</comment>